<evidence type="ECO:0000313" key="1">
    <source>
        <dbReference type="EMBL" id="RON09422.1"/>
    </source>
</evidence>
<organism evidence="1 2">
    <name type="scientific">Pseudomonas brassicacearum</name>
    <dbReference type="NCBI Taxonomy" id="930166"/>
    <lineage>
        <taxon>Bacteria</taxon>
        <taxon>Pseudomonadati</taxon>
        <taxon>Pseudomonadota</taxon>
        <taxon>Gammaproteobacteria</taxon>
        <taxon>Pseudomonadales</taxon>
        <taxon>Pseudomonadaceae</taxon>
        <taxon>Pseudomonas</taxon>
    </lineage>
</organism>
<protein>
    <submittedName>
        <fullName evidence="1">Uncharacterized protein</fullName>
    </submittedName>
</protein>
<sequence>MKVNTIYSVKKLLGSCLLGVALGGTPLLVEAATMNIRAEFSPDSANPMVNRFVNVTPSTGYCAQLPEACRFEKIFSLQTPVTFSSTGPIIGRHTDPRQGAMFKVPAQWKTLTVTKMEGEHSGGSETVEMKVRIAGIGTRYRLSDTASNLVGRPDSDHRLLWSGQSWAEPSSPCRRTSTSTFTPTEFRSFWLAPVEGVCSKTAAYTIPAVDYIAFDFAYELETPEPLKLSQGIYAGSVTYTIGPAGDFDMGDIMLPSDNTLTLNFTLDVQHALKVEVPPGGNRVELVPQGGWQAWLNQGRKPARLFRDQTFNISASSRFKMRLECQYSQDGNTCSLHEPLSGHFVPLNISVSLPNGLTDATGQPVNRRQLLRDGSGTELFQPGFYVERKPGTLHFEVARDQVEEMLTGVAKKYSGNVTVIWDSEV</sequence>
<accession>A0A423H895</accession>
<evidence type="ECO:0000313" key="2">
    <source>
        <dbReference type="Proteomes" id="UP000286071"/>
    </source>
</evidence>
<comment type="caution">
    <text evidence="1">The sequence shown here is derived from an EMBL/GenBank/DDBJ whole genome shotgun (WGS) entry which is preliminary data.</text>
</comment>
<dbReference type="AlphaFoldDB" id="A0A423H895"/>
<name>A0A423H895_9PSED</name>
<dbReference type="Proteomes" id="UP000286071">
    <property type="component" value="Unassembled WGS sequence"/>
</dbReference>
<reference evidence="1 2" key="1">
    <citation type="submission" date="2016-10" db="EMBL/GenBank/DDBJ databases">
        <title>Comparative genome analysis of multiple Pseudomonas spp. focuses on biocontrol and plant growth promoting traits.</title>
        <authorList>
            <person name="Tao X.-Y."/>
            <person name="Taylor C.G."/>
        </authorList>
    </citation>
    <scope>NUCLEOTIDE SEQUENCE [LARGE SCALE GENOMIC DNA]</scope>
    <source>
        <strain evidence="1 2">48H11</strain>
    </source>
</reference>
<dbReference type="EMBL" id="MOBJ01000007">
    <property type="protein sequence ID" value="RON09422.1"/>
    <property type="molecule type" value="Genomic_DNA"/>
</dbReference>
<gene>
    <name evidence="1" type="ORF">BK659_10870</name>
</gene>
<proteinExistence type="predicted"/>